<feature type="chain" id="PRO_5040187139" evidence="1">
    <location>
        <begin position="19"/>
        <end position="102"/>
    </location>
</feature>
<name>A0A9N9L842_9HELO</name>
<feature type="signal peptide" evidence="1">
    <location>
        <begin position="1"/>
        <end position="18"/>
    </location>
</feature>
<comment type="caution">
    <text evidence="2">The sequence shown here is derived from an EMBL/GenBank/DDBJ whole genome shotgun (WGS) entry which is preliminary data.</text>
</comment>
<evidence type="ECO:0000256" key="1">
    <source>
        <dbReference type="SAM" id="SignalP"/>
    </source>
</evidence>
<keyword evidence="1" id="KW-0732">Signal</keyword>
<keyword evidence="3" id="KW-1185">Reference proteome</keyword>
<gene>
    <name evidence="2" type="ORF">HYFRA_00002371</name>
</gene>
<organism evidence="2 3">
    <name type="scientific">Hymenoscyphus fraxineus</name>
    <dbReference type="NCBI Taxonomy" id="746836"/>
    <lineage>
        <taxon>Eukaryota</taxon>
        <taxon>Fungi</taxon>
        <taxon>Dikarya</taxon>
        <taxon>Ascomycota</taxon>
        <taxon>Pezizomycotina</taxon>
        <taxon>Leotiomycetes</taxon>
        <taxon>Helotiales</taxon>
        <taxon>Helotiaceae</taxon>
        <taxon>Hymenoscyphus</taxon>
    </lineage>
</organism>
<evidence type="ECO:0000313" key="3">
    <source>
        <dbReference type="Proteomes" id="UP000696280"/>
    </source>
</evidence>
<evidence type="ECO:0000313" key="2">
    <source>
        <dbReference type="EMBL" id="CAG8960834.1"/>
    </source>
</evidence>
<proteinExistence type="predicted"/>
<dbReference type="AlphaFoldDB" id="A0A9N9L842"/>
<reference evidence="2" key="1">
    <citation type="submission" date="2021-07" db="EMBL/GenBank/DDBJ databases">
        <authorList>
            <person name="Durling M."/>
        </authorList>
    </citation>
    <scope>NUCLEOTIDE SEQUENCE</scope>
</reference>
<dbReference type="EMBL" id="CAJVRL010000103">
    <property type="protein sequence ID" value="CAG8960834.1"/>
    <property type="molecule type" value="Genomic_DNA"/>
</dbReference>
<dbReference type="OrthoDB" id="10283005at2759"/>
<dbReference type="Proteomes" id="UP000696280">
    <property type="component" value="Unassembled WGS sequence"/>
</dbReference>
<protein>
    <submittedName>
        <fullName evidence="2">Uncharacterized protein</fullName>
    </submittedName>
</protein>
<sequence>MKSPTLLAVAFLAIGVASEYHTKAACTNNGVTDKILTDKVCTFYKTDGFNGNEKYDHCPDCAYRYSNGPPAACNSPKQRIAGDQFKQLYVQNGAQDWARDPK</sequence>
<accession>A0A9N9L842</accession>